<feature type="region of interest" description="Disordered" evidence="1">
    <location>
        <begin position="148"/>
        <end position="167"/>
    </location>
</feature>
<dbReference type="AlphaFoldDB" id="A0A7K8TZP8"/>
<feature type="region of interest" description="Disordered" evidence="1">
    <location>
        <begin position="445"/>
        <end position="468"/>
    </location>
</feature>
<evidence type="ECO:0000256" key="1">
    <source>
        <dbReference type="SAM" id="MobiDB-lite"/>
    </source>
</evidence>
<feature type="region of interest" description="Disordered" evidence="1">
    <location>
        <begin position="58"/>
        <end position="78"/>
    </location>
</feature>
<comment type="caution">
    <text evidence="2">The sequence shown here is derived from an EMBL/GenBank/DDBJ whole genome shotgun (WGS) entry which is preliminary data.</text>
</comment>
<proteinExistence type="predicted"/>
<evidence type="ECO:0000313" key="2">
    <source>
        <dbReference type="EMBL" id="NXF47120.1"/>
    </source>
</evidence>
<reference evidence="2 3" key="1">
    <citation type="submission" date="2019-09" db="EMBL/GenBank/DDBJ databases">
        <title>Bird 10,000 Genomes (B10K) Project - Family phase.</title>
        <authorList>
            <person name="Zhang G."/>
        </authorList>
    </citation>
    <scope>NUCLEOTIDE SEQUENCE [LARGE SCALE GENOMIC DNA]</scope>
    <source>
        <strain evidence="2">B10K-CU-031-11</strain>
        <tissue evidence="2">Muscle</tissue>
    </source>
</reference>
<organism evidence="2 3">
    <name type="scientific">Oceanites oceanicus</name>
    <name type="common">Wilson's storm petrel</name>
    <name type="synonym">Procellaria oceanica</name>
    <dbReference type="NCBI Taxonomy" id="79653"/>
    <lineage>
        <taxon>Eukaryota</taxon>
        <taxon>Metazoa</taxon>
        <taxon>Chordata</taxon>
        <taxon>Craniata</taxon>
        <taxon>Vertebrata</taxon>
        <taxon>Euteleostomi</taxon>
        <taxon>Archelosauria</taxon>
        <taxon>Archosauria</taxon>
        <taxon>Dinosauria</taxon>
        <taxon>Saurischia</taxon>
        <taxon>Theropoda</taxon>
        <taxon>Coelurosauria</taxon>
        <taxon>Aves</taxon>
        <taxon>Neognathae</taxon>
        <taxon>Neoaves</taxon>
        <taxon>Aequornithes</taxon>
        <taxon>Procellariiformes</taxon>
        <taxon>Hydrobatidae</taxon>
        <taxon>Oceanites</taxon>
    </lineage>
</organism>
<dbReference type="EMBL" id="VWZA01000492">
    <property type="protein sequence ID" value="NXF47120.1"/>
    <property type="molecule type" value="Genomic_DNA"/>
</dbReference>
<accession>A0A7K8TZP8</accession>
<feature type="non-terminal residue" evidence="2">
    <location>
        <position position="475"/>
    </location>
</feature>
<keyword evidence="3" id="KW-1185">Reference proteome</keyword>
<dbReference type="GO" id="GO:0014069">
    <property type="term" value="C:postsynaptic density"/>
    <property type="evidence" value="ECO:0007669"/>
    <property type="project" value="TreeGrafter"/>
</dbReference>
<dbReference type="InterPro" id="IPR029337">
    <property type="entry name" value="INSYN2"/>
</dbReference>
<dbReference type="PANTHER" id="PTHR28682:SF1">
    <property type="entry name" value="INHIBITORY SYNAPTIC FACTOR 2A"/>
    <property type="match status" value="1"/>
</dbReference>
<gene>
    <name evidence="2" type="primary">Fam196a</name>
    <name evidence="2" type="ORF">OCEOCE_R04256</name>
</gene>
<dbReference type="Pfam" id="PF15265">
    <property type="entry name" value="FAM196"/>
    <property type="match status" value="1"/>
</dbReference>
<dbReference type="GO" id="GO:0060080">
    <property type="term" value="P:inhibitory postsynaptic potential"/>
    <property type="evidence" value="ECO:0007669"/>
    <property type="project" value="TreeGrafter"/>
</dbReference>
<name>A0A7K8TZP8_OCEOC</name>
<sequence>MVSKEPSKCLLTTSESEVEPAASLALEMKYALDPNRQIKKRNKALQVRFKDICEAQNEQRDKQLSATQDPDKREAKPVSYKTAYRKYMTVPARRSIPNVTKSTGVQTSPDLKKCYQTFPLDRKKGNILKSASTVDTFKSQNNGFLIDVKDKEGRSSGEAVQWSKKAGSLQTAEFISHINERAGAGSRDNGAEAWKSSDPKEPPPLPNSADPASEEPARPAGRGKQAAGRPGSEEATQPLHGRVFKTEVATVYLPAAGSNASQPDLPDLTTETDWLPCPTAEEDRKRTVHLNGVQPQEGDAPACPSRAQCQATECNEQTLQTNVSPTEENQPCQTAVAVSEECQQIVPHTEVVDLKAQLQMMENLISSSQETIKVLLGVIQELEKGEAHREGLSYRTGQDTANCDTCRNSACIIYSVELDFKQQEDKLQPVLRKLHPIEETQVAPLPYSQETYSSTPKQKSKTESKKHGRWKLWFL</sequence>
<dbReference type="OrthoDB" id="8679980at2759"/>
<feature type="non-terminal residue" evidence="2">
    <location>
        <position position="1"/>
    </location>
</feature>
<dbReference type="Proteomes" id="UP000569728">
    <property type="component" value="Unassembled WGS sequence"/>
</dbReference>
<feature type="compositionally biased region" description="Basic and acidic residues" evidence="1">
    <location>
        <begin position="58"/>
        <end position="76"/>
    </location>
</feature>
<protein>
    <submittedName>
        <fullName evidence="2">F196A protein</fullName>
    </submittedName>
</protein>
<dbReference type="PANTHER" id="PTHR28682">
    <property type="entry name" value="INHIBITORY SYNAPTIC FACTOR 2A-RELATED"/>
    <property type="match status" value="1"/>
</dbReference>
<feature type="region of interest" description="Disordered" evidence="1">
    <location>
        <begin position="180"/>
        <end position="242"/>
    </location>
</feature>
<feature type="compositionally biased region" description="Polar residues" evidence="1">
    <location>
        <begin position="448"/>
        <end position="457"/>
    </location>
</feature>
<evidence type="ECO:0000313" key="3">
    <source>
        <dbReference type="Proteomes" id="UP000569728"/>
    </source>
</evidence>